<evidence type="ECO:0000256" key="2">
    <source>
        <dbReference type="ARBA" id="ARBA00022801"/>
    </source>
</evidence>
<reference evidence="6 7" key="1">
    <citation type="submission" date="2024-05" db="EMBL/GenBank/DDBJ databases">
        <authorList>
            <person name="Wallberg A."/>
        </authorList>
    </citation>
    <scope>NUCLEOTIDE SEQUENCE [LARGE SCALE GENOMIC DNA]</scope>
</reference>
<evidence type="ECO:0000256" key="1">
    <source>
        <dbReference type="ARBA" id="ARBA00022670"/>
    </source>
</evidence>
<keyword evidence="1" id="KW-0645">Protease</keyword>
<dbReference type="InterPro" id="IPR018114">
    <property type="entry name" value="TRYPSIN_HIS"/>
</dbReference>
<dbReference type="SMART" id="SM00020">
    <property type="entry name" value="Tryp_SPc"/>
    <property type="match status" value="1"/>
</dbReference>
<dbReference type="Proteomes" id="UP001497623">
    <property type="component" value="Unassembled WGS sequence"/>
</dbReference>
<evidence type="ECO:0000256" key="4">
    <source>
        <dbReference type="ARBA" id="ARBA00023157"/>
    </source>
</evidence>
<keyword evidence="2" id="KW-0378">Hydrolase</keyword>
<dbReference type="PANTHER" id="PTHR24252">
    <property type="entry name" value="ACROSIN-RELATED"/>
    <property type="match status" value="1"/>
</dbReference>
<comment type="caution">
    <text evidence="6">The sequence shown here is derived from an EMBL/GenBank/DDBJ whole genome shotgun (WGS) entry which is preliminary data.</text>
</comment>
<dbReference type="FunFam" id="2.40.10.10:FF:000006">
    <property type="entry name" value="Serine proteinase stubble"/>
    <property type="match status" value="1"/>
</dbReference>
<keyword evidence="7" id="KW-1185">Reference proteome</keyword>
<evidence type="ECO:0000313" key="6">
    <source>
        <dbReference type="EMBL" id="CAL4085992.1"/>
    </source>
</evidence>
<dbReference type="Gene3D" id="2.40.10.10">
    <property type="entry name" value="Trypsin-like serine proteases"/>
    <property type="match status" value="1"/>
</dbReference>
<keyword evidence="3" id="KW-0720">Serine protease</keyword>
<dbReference type="InterPro" id="IPR001314">
    <property type="entry name" value="Peptidase_S1A"/>
</dbReference>
<dbReference type="PROSITE" id="PS50240">
    <property type="entry name" value="TRYPSIN_DOM"/>
    <property type="match status" value="1"/>
</dbReference>
<gene>
    <name evidence="6" type="ORF">MNOR_LOCUS12876</name>
</gene>
<dbReference type="SUPFAM" id="SSF50494">
    <property type="entry name" value="Trypsin-like serine proteases"/>
    <property type="match status" value="1"/>
</dbReference>
<dbReference type="EMBL" id="CAXKWB010007189">
    <property type="protein sequence ID" value="CAL4085992.1"/>
    <property type="molecule type" value="Genomic_DNA"/>
</dbReference>
<sequence length="323" mass="36463">MEVKFKIRETPFSEKRKAMNLSHLRCLVASWELPLTCCVSGEMKGAMDWDNVFNLNSHNGGPERCACSCGMVNRRLPKLVSSSTTEFNEYPWVVALMYKGHFYCGGTLISDRYVLTAAHCIWGVHPTNLQIMVGEHMRSFPIETKSKKYQAVYSITHPGFNRTTYNNDIGLVKLGQKVPFKWYARPACLPKPQSDYVGELGIVTGWGRESEKGEPMDYLQEILVPIFSNSVCRSLLYKPYEITDNMMCAGYRKGGTDSCHGDSGGGLMWEGRDGKMDVAGVVSWGQGCARRGYPGVYTRVTNYLDWIEEHTRDSCYCGQREGR</sequence>
<proteinExistence type="predicted"/>
<dbReference type="InterPro" id="IPR001254">
    <property type="entry name" value="Trypsin_dom"/>
</dbReference>
<dbReference type="Pfam" id="PF00089">
    <property type="entry name" value="Trypsin"/>
    <property type="match status" value="1"/>
</dbReference>
<dbReference type="InterPro" id="IPR009003">
    <property type="entry name" value="Peptidase_S1_PA"/>
</dbReference>
<dbReference type="InterPro" id="IPR043504">
    <property type="entry name" value="Peptidase_S1_PA_chymotrypsin"/>
</dbReference>
<evidence type="ECO:0000259" key="5">
    <source>
        <dbReference type="PROSITE" id="PS50240"/>
    </source>
</evidence>
<evidence type="ECO:0000256" key="3">
    <source>
        <dbReference type="ARBA" id="ARBA00022825"/>
    </source>
</evidence>
<keyword evidence="4" id="KW-1015">Disulfide bond</keyword>
<evidence type="ECO:0000313" key="7">
    <source>
        <dbReference type="Proteomes" id="UP001497623"/>
    </source>
</evidence>
<dbReference type="GO" id="GO:0004252">
    <property type="term" value="F:serine-type endopeptidase activity"/>
    <property type="evidence" value="ECO:0007669"/>
    <property type="project" value="InterPro"/>
</dbReference>
<dbReference type="AlphaFoldDB" id="A0AAV2QH00"/>
<protein>
    <recommendedName>
        <fullName evidence="5">Peptidase S1 domain-containing protein</fullName>
    </recommendedName>
</protein>
<dbReference type="PRINTS" id="PR00722">
    <property type="entry name" value="CHYMOTRYPSIN"/>
</dbReference>
<name>A0AAV2QH00_MEGNR</name>
<dbReference type="PANTHER" id="PTHR24252:SF7">
    <property type="entry name" value="HYALIN"/>
    <property type="match status" value="1"/>
</dbReference>
<accession>A0AAV2QH00</accession>
<dbReference type="CDD" id="cd00190">
    <property type="entry name" value="Tryp_SPc"/>
    <property type="match status" value="1"/>
</dbReference>
<organism evidence="6 7">
    <name type="scientific">Meganyctiphanes norvegica</name>
    <name type="common">Northern krill</name>
    <name type="synonym">Thysanopoda norvegica</name>
    <dbReference type="NCBI Taxonomy" id="48144"/>
    <lineage>
        <taxon>Eukaryota</taxon>
        <taxon>Metazoa</taxon>
        <taxon>Ecdysozoa</taxon>
        <taxon>Arthropoda</taxon>
        <taxon>Crustacea</taxon>
        <taxon>Multicrustacea</taxon>
        <taxon>Malacostraca</taxon>
        <taxon>Eumalacostraca</taxon>
        <taxon>Eucarida</taxon>
        <taxon>Euphausiacea</taxon>
        <taxon>Euphausiidae</taxon>
        <taxon>Meganyctiphanes</taxon>
    </lineage>
</organism>
<dbReference type="PROSITE" id="PS00134">
    <property type="entry name" value="TRYPSIN_HIS"/>
    <property type="match status" value="1"/>
</dbReference>
<dbReference type="GO" id="GO:0006508">
    <property type="term" value="P:proteolysis"/>
    <property type="evidence" value="ECO:0007669"/>
    <property type="project" value="UniProtKB-KW"/>
</dbReference>
<feature type="non-terminal residue" evidence="6">
    <location>
        <position position="323"/>
    </location>
</feature>
<feature type="domain" description="Peptidase S1" evidence="5">
    <location>
        <begin position="79"/>
        <end position="312"/>
    </location>
</feature>